<feature type="region of interest" description="Disordered" evidence="6">
    <location>
        <begin position="371"/>
        <end position="395"/>
    </location>
</feature>
<dbReference type="PANTHER" id="PTHR13383:SF11">
    <property type="entry name" value="RIBONUCLEASE H2 SUBUNIT B"/>
    <property type="match status" value="1"/>
</dbReference>
<dbReference type="AlphaFoldDB" id="A0A5C5FUV6"/>
<dbReference type="GO" id="GO:0006401">
    <property type="term" value="P:RNA catabolic process"/>
    <property type="evidence" value="ECO:0007669"/>
    <property type="project" value="TreeGrafter"/>
</dbReference>
<accession>A0A5C5FUV6</accession>
<evidence type="ECO:0000259" key="8">
    <source>
        <dbReference type="Pfam" id="PF17745"/>
    </source>
</evidence>
<feature type="region of interest" description="Disordered" evidence="6">
    <location>
        <begin position="204"/>
        <end position="230"/>
    </location>
</feature>
<dbReference type="EMBL" id="SOZI01000060">
    <property type="protein sequence ID" value="TNY20677.1"/>
    <property type="molecule type" value="Genomic_DNA"/>
</dbReference>
<comment type="function">
    <text evidence="4">Non catalytic subunit of RNase H2, an endonuclease that specifically degrades the RNA of RNA:DNA hybrids. Participates in DNA replication, possibly by mediating the removal of lagging-strand Okazaki fragment RNA primers during DNA replication. Mediates the excision of single ribonucleotides from DNA:RNA duplexes.</text>
</comment>
<dbReference type="OrthoDB" id="29098at2759"/>
<evidence type="ECO:0000256" key="3">
    <source>
        <dbReference type="ARBA" id="ARBA00023242"/>
    </source>
</evidence>
<comment type="subcellular location">
    <subcellularLocation>
        <location evidence="1">Nucleus</location>
    </subcellularLocation>
</comment>
<dbReference type="InterPro" id="IPR040456">
    <property type="entry name" value="RNase_H2_suB"/>
</dbReference>
<protein>
    <recommendedName>
        <fullName evidence="2">Ribonuclease H2 subunit B</fullName>
    </recommendedName>
    <alternativeName>
        <fullName evidence="5">Ribonuclease HI subunit B</fullName>
    </alternativeName>
</protein>
<keyword evidence="3" id="KW-0539">Nucleus</keyword>
<comment type="caution">
    <text evidence="9">The sequence shown here is derived from an EMBL/GenBank/DDBJ whole genome shotgun (WGS) entry which is preliminary data.</text>
</comment>
<evidence type="ECO:0000256" key="5">
    <source>
        <dbReference type="ARBA" id="ARBA00033464"/>
    </source>
</evidence>
<dbReference type="Proteomes" id="UP000311382">
    <property type="component" value="Unassembled WGS sequence"/>
</dbReference>
<gene>
    <name evidence="9" type="ORF">DMC30DRAFT_438587</name>
</gene>
<evidence type="ECO:0000259" key="7">
    <source>
        <dbReference type="Pfam" id="PF09468"/>
    </source>
</evidence>
<evidence type="ECO:0000256" key="1">
    <source>
        <dbReference type="ARBA" id="ARBA00004123"/>
    </source>
</evidence>
<feature type="compositionally biased region" description="Basic and acidic residues" evidence="6">
    <location>
        <begin position="375"/>
        <end position="388"/>
    </location>
</feature>
<dbReference type="Pfam" id="PF09468">
    <property type="entry name" value="RNase_H2-Ydr279"/>
    <property type="match status" value="1"/>
</dbReference>
<evidence type="ECO:0000313" key="9">
    <source>
        <dbReference type="EMBL" id="TNY20677.1"/>
    </source>
</evidence>
<organism evidence="9 10">
    <name type="scientific">Rhodotorula diobovata</name>
    <dbReference type="NCBI Taxonomy" id="5288"/>
    <lineage>
        <taxon>Eukaryota</taxon>
        <taxon>Fungi</taxon>
        <taxon>Dikarya</taxon>
        <taxon>Basidiomycota</taxon>
        <taxon>Pucciniomycotina</taxon>
        <taxon>Microbotryomycetes</taxon>
        <taxon>Sporidiobolales</taxon>
        <taxon>Sporidiobolaceae</taxon>
        <taxon>Rhodotorula</taxon>
    </lineage>
</organism>
<dbReference type="GO" id="GO:0032299">
    <property type="term" value="C:ribonuclease H2 complex"/>
    <property type="evidence" value="ECO:0007669"/>
    <property type="project" value="InterPro"/>
</dbReference>
<proteinExistence type="predicted"/>
<evidence type="ECO:0000256" key="6">
    <source>
        <dbReference type="SAM" id="MobiDB-lite"/>
    </source>
</evidence>
<sequence length="395" mass="42187">MERKHVCILPDSVPLEVADDPSSSSPRFLRLPHPRTHRPSLFLPYSPSGSSSPDGLLEVQKISLDANKSRCWFLPDEIASDGSLALFSPFDPVFLVIAYLSLLAPHFQSYSDLWDAVAQVQFKVEGGDETKKDGRGDDEADFSDDVGRLAQLDCVRTRLLKVCETQEHESTTMYRLSHALVLEVLRAKVEALAQAADGIFGPLESTQLGEESKPAPPSEGAATSVEGETDTALPQAAKRFSTVSRGLAKEGAGSGHGLSEELQNESRQRYAVSVVANYLPAKLAQDLLASYSFPALTAYLSSSNVSSVLGSTYLPGRAAAKLEAALAGADLGGGAALKKRKAAESKGSRGVEALKKVNTKGMASLKDMFGRQAAKKAEPAKEKEDGGPAKKKRKA</sequence>
<reference evidence="9 10" key="1">
    <citation type="submission" date="2019-03" db="EMBL/GenBank/DDBJ databases">
        <title>Rhodosporidium diobovatum UCD-FST 08-225 genome sequencing, assembly, and annotation.</title>
        <authorList>
            <person name="Fakankun I.U."/>
            <person name="Fristensky B."/>
            <person name="Levin D.B."/>
        </authorList>
    </citation>
    <scope>NUCLEOTIDE SEQUENCE [LARGE SCALE GENOMIC DNA]</scope>
    <source>
        <strain evidence="9 10">UCD-FST 08-225</strain>
    </source>
</reference>
<evidence type="ECO:0000256" key="2">
    <source>
        <dbReference type="ARBA" id="ARBA00019062"/>
    </source>
</evidence>
<dbReference type="InterPro" id="IPR041195">
    <property type="entry name" value="Rnh202_N"/>
</dbReference>
<dbReference type="Gene3D" id="1.10.20.120">
    <property type="match status" value="1"/>
</dbReference>
<feature type="domain" description="Rnh202 triple barrel" evidence="8">
    <location>
        <begin position="22"/>
        <end position="91"/>
    </location>
</feature>
<dbReference type="GO" id="GO:0005654">
    <property type="term" value="C:nucleoplasm"/>
    <property type="evidence" value="ECO:0007669"/>
    <property type="project" value="TreeGrafter"/>
</dbReference>
<evidence type="ECO:0000256" key="4">
    <source>
        <dbReference type="ARBA" id="ARBA00024778"/>
    </source>
</evidence>
<dbReference type="STRING" id="5288.A0A5C5FUV6"/>
<dbReference type="PANTHER" id="PTHR13383">
    <property type="entry name" value="RIBONUCLEASE H2 SUBUNIT B"/>
    <property type="match status" value="1"/>
</dbReference>
<dbReference type="Pfam" id="PF17745">
    <property type="entry name" value="Ydr279_N"/>
    <property type="match status" value="1"/>
</dbReference>
<dbReference type="InterPro" id="IPR019024">
    <property type="entry name" value="RNase_H2_suB_wHTH"/>
</dbReference>
<dbReference type="Gene3D" id="2.20.25.530">
    <property type="match status" value="1"/>
</dbReference>
<evidence type="ECO:0000313" key="10">
    <source>
        <dbReference type="Proteomes" id="UP000311382"/>
    </source>
</evidence>
<name>A0A5C5FUV6_9BASI</name>
<feature type="domain" description="Ribonuclease H2 subunit B wHTH" evidence="7">
    <location>
        <begin position="94"/>
        <end position="287"/>
    </location>
</feature>
<keyword evidence="10" id="KW-1185">Reference proteome</keyword>